<dbReference type="EMBL" id="JBEDUW010000258">
    <property type="protein sequence ID" value="KAK9902425.1"/>
    <property type="molecule type" value="Genomic_DNA"/>
</dbReference>
<evidence type="ECO:0000313" key="2">
    <source>
        <dbReference type="Proteomes" id="UP001457282"/>
    </source>
</evidence>
<reference evidence="1 2" key="1">
    <citation type="journal article" date="2023" name="G3 (Bethesda)">
        <title>A chromosome-length genome assembly and annotation of blackberry (Rubus argutus, cv. 'Hillquist').</title>
        <authorList>
            <person name="Bruna T."/>
            <person name="Aryal R."/>
            <person name="Dudchenko O."/>
            <person name="Sargent D.J."/>
            <person name="Mead D."/>
            <person name="Buti M."/>
            <person name="Cavallini A."/>
            <person name="Hytonen T."/>
            <person name="Andres J."/>
            <person name="Pham M."/>
            <person name="Weisz D."/>
            <person name="Mascagni F."/>
            <person name="Usai G."/>
            <person name="Natali L."/>
            <person name="Bassil N."/>
            <person name="Fernandez G.E."/>
            <person name="Lomsadze A."/>
            <person name="Armour M."/>
            <person name="Olukolu B."/>
            <person name="Poorten T."/>
            <person name="Britton C."/>
            <person name="Davik J."/>
            <person name="Ashrafi H."/>
            <person name="Aiden E.L."/>
            <person name="Borodovsky M."/>
            <person name="Worthington M."/>
        </authorList>
    </citation>
    <scope>NUCLEOTIDE SEQUENCE [LARGE SCALE GENOMIC DNA]</scope>
    <source>
        <strain evidence="1">PI 553951</strain>
    </source>
</reference>
<comment type="caution">
    <text evidence="1">The sequence shown here is derived from an EMBL/GenBank/DDBJ whole genome shotgun (WGS) entry which is preliminary data.</text>
</comment>
<dbReference type="Proteomes" id="UP001457282">
    <property type="component" value="Unassembled WGS sequence"/>
</dbReference>
<protein>
    <submittedName>
        <fullName evidence="1">Uncharacterized protein</fullName>
    </submittedName>
</protein>
<gene>
    <name evidence="1" type="ORF">M0R45_001664</name>
</gene>
<dbReference type="AlphaFoldDB" id="A0AAW1VHP8"/>
<accession>A0AAW1VHP8</accession>
<evidence type="ECO:0000313" key="1">
    <source>
        <dbReference type="EMBL" id="KAK9902425.1"/>
    </source>
</evidence>
<keyword evidence="2" id="KW-1185">Reference proteome</keyword>
<name>A0AAW1VHP8_RUBAR</name>
<organism evidence="1 2">
    <name type="scientific">Rubus argutus</name>
    <name type="common">Southern blackberry</name>
    <dbReference type="NCBI Taxonomy" id="59490"/>
    <lineage>
        <taxon>Eukaryota</taxon>
        <taxon>Viridiplantae</taxon>
        <taxon>Streptophyta</taxon>
        <taxon>Embryophyta</taxon>
        <taxon>Tracheophyta</taxon>
        <taxon>Spermatophyta</taxon>
        <taxon>Magnoliopsida</taxon>
        <taxon>eudicotyledons</taxon>
        <taxon>Gunneridae</taxon>
        <taxon>Pentapetalae</taxon>
        <taxon>rosids</taxon>
        <taxon>fabids</taxon>
        <taxon>Rosales</taxon>
        <taxon>Rosaceae</taxon>
        <taxon>Rosoideae</taxon>
        <taxon>Rosoideae incertae sedis</taxon>
        <taxon>Rubus</taxon>
    </lineage>
</organism>
<proteinExistence type="predicted"/>
<sequence>MAEVRVVKNGWVAGIDGLLVNWFCEVDEVFTVRIDGLAGIFVLEIGDGDRFGFLAVGFCGAEEVVNS</sequence>